<dbReference type="InterPro" id="IPR013506">
    <property type="entry name" value="Topo_IIA_bsu_dom2"/>
</dbReference>
<name>A0AAW3BKX6_9TRYP</name>
<keyword evidence="17" id="KW-0418">Kinase</keyword>
<evidence type="ECO:0000256" key="14">
    <source>
        <dbReference type="SAM" id="MobiDB-lite"/>
    </source>
</evidence>
<dbReference type="Gene3D" id="3.90.199.10">
    <property type="entry name" value="Topoisomerase II, domain 5"/>
    <property type="match status" value="1"/>
</dbReference>
<evidence type="ECO:0000313" key="18">
    <source>
        <dbReference type="Proteomes" id="UP001501274"/>
    </source>
</evidence>
<dbReference type="SMART" id="SM00434">
    <property type="entry name" value="TOP4c"/>
    <property type="match status" value="1"/>
</dbReference>
<feature type="compositionally biased region" description="Low complexity" evidence="14">
    <location>
        <begin position="1482"/>
        <end position="1505"/>
    </location>
</feature>
<dbReference type="FunFam" id="3.30.565.10:FF:000136">
    <property type="entry name" value="DNA topoisomerase 2"/>
    <property type="match status" value="1"/>
</dbReference>
<keyword evidence="5" id="KW-0479">Metal-binding</keyword>
<evidence type="ECO:0000313" key="17">
    <source>
        <dbReference type="EMBL" id="KAL0522066.1"/>
    </source>
</evidence>
<dbReference type="PROSITE" id="PS00177">
    <property type="entry name" value="TOPOISOMERASE_II"/>
    <property type="match status" value="1"/>
</dbReference>
<evidence type="ECO:0000259" key="15">
    <source>
        <dbReference type="PROSITE" id="PS50880"/>
    </source>
</evidence>
<organism evidence="17 18">
    <name type="scientific">Leishmania naiffi</name>
    <dbReference type="NCBI Taxonomy" id="5678"/>
    <lineage>
        <taxon>Eukaryota</taxon>
        <taxon>Discoba</taxon>
        <taxon>Euglenozoa</taxon>
        <taxon>Kinetoplastea</taxon>
        <taxon>Metakinetoplastina</taxon>
        <taxon>Trypanosomatida</taxon>
        <taxon>Trypanosomatidae</taxon>
        <taxon>Leishmaniinae</taxon>
        <taxon>Leishmania</taxon>
        <taxon>Leishmania naiffi species complex</taxon>
    </lineage>
</organism>
<dbReference type="PANTHER" id="PTHR10169:SF38">
    <property type="entry name" value="DNA TOPOISOMERASE 2"/>
    <property type="match status" value="1"/>
</dbReference>
<dbReference type="InterPro" id="IPR036890">
    <property type="entry name" value="HATPase_C_sf"/>
</dbReference>
<evidence type="ECO:0000256" key="8">
    <source>
        <dbReference type="ARBA" id="ARBA00022842"/>
    </source>
</evidence>
<comment type="caution">
    <text evidence="17">The sequence shown here is derived from an EMBL/GenBank/DDBJ whole genome shotgun (WGS) entry which is preliminary data.</text>
</comment>
<feature type="region of interest" description="Disordered" evidence="14">
    <location>
        <begin position="1206"/>
        <end position="1355"/>
    </location>
</feature>
<accession>A0AAW3BKX6</accession>
<evidence type="ECO:0000256" key="9">
    <source>
        <dbReference type="ARBA" id="ARBA00023029"/>
    </source>
</evidence>
<dbReference type="Proteomes" id="UP001501274">
    <property type="component" value="Unassembled WGS sequence"/>
</dbReference>
<proteinExistence type="inferred from homology"/>
<feature type="compositionally biased region" description="Low complexity" evidence="14">
    <location>
        <begin position="1375"/>
        <end position="1392"/>
    </location>
</feature>
<dbReference type="InterPro" id="IPR020568">
    <property type="entry name" value="Ribosomal_Su5_D2-typ_SF"/>
</dbReference>
<comment type="subunit">
    <text evidence="13">Homodimer.</text>
</comment>
<dbReference type="InterPro" id="IPR001154">
    <property type="entry name" value="TopoII_euk"/>
</dbReference>
<dbReference type="Pfam" id="PF16898">
    <property type="entry name" value="TOPRIM_C"/>
    <property type="match status" value="1"/>
</dbReference>
<dbReference type="PROSITE" id="PS50880">
    <property type="entry name" value="TOPRIM"/>
    <property type="match status" value="1"/>
</dbReference>
<keyword evidence="17" id="KW-0808">Transferase</keyword>
<evidence type="ECO:0000256" key="5">
    <source>
        <dbReference type="ARBA" id="ARBA00022723"/>
    </source>
</evidence>
<dbReference type="FunFam" id="3.30.1490.30:FF:000001">
    <property type="entry name" value="DNA topoisomerase 2"/>
    <property type="match status" value="1"/>
</dbReference>
<feature type="domain" description="Toprim" evidence="15">
    <location>
        <begin position="425"/>
        <end position="539"/>
    </location>
</feature>
<evidence type="ECO:0000256" key="7">
    <source>
        <dbReference type="ARBA" id="ARBA00022840"/>
    </source>
</evidence>
<dbReference type="GO" id="GO:0000712">
    <property type="term" value="P:resolution of meiotic recombination intermediates"/>
    <property type="evidence" value="ECO:0007669"/>
    <property type="project" value="TreeGrafter"/>
</dbReference>
<dbReference type="GO" id="GO:0046872">
    <property type="term" value="F:metal ion binding"/>
    <property type="evidence" value="ECO:0007669"/>
    <property type="project" value="UniProtKB-KW"/>
</dbReference>
<dbReference type="CDD" id="cd16930">
    <property type="entry name" value="HATPase_TopII-like"/>
    <property type="match status" value="1"/>
</dbReference>
<dbReference type="SUPFAM" id="SSF55874">
    <property type="entry name" value="ATPase domain of HSP90 chaperone/DNA topoisomerase II/histidine kinase"/>
    <property type="match status" value="1"/>
</dbReference>
<dbReference type="CDD" id="cd03481">
    <property type="entry name" value="TopoIIA_Trans_ScTopoIIA"/>
    <property type="match status" value="1"/>
</dbReference>
<dbReference type="SUPFAM" id="SSF54211">
    <property type="entry name" value="Ribosomal protein S5 domain 2-like"/>
    <property type="match status" value="1"/>
</dbReference>
<dbReference type="InterPro" id="IPR014721">
    <property type="entry name" value="Ribsml_uS5_D2-typ_fold_subgr"/>
</dbReference>
<dbReference type="PRINTS" id="PR00418">
    <property type="entry name" value="TPI2FAMILY"/>
</dbReference>
<dbReference type="FunFam" id="3.30.230.10:FF:000109">
    <property type="entry name" value="DNA topoisomerase 2"/>
    <property type="match status" value="1"/>
</dbReference>
<dbReference type="InterPro" id="IPR034157">
    <property type="entry name" value="TOPRIM_TopoII"/>
</dbReference>
<dbReference type="InterPro" id="IPR001241">
    <property type="entry name" value="Topo_IIA"/>
</dbReference>
<evidence type="ECO:0000256" key="11">
    <source>
        <dbReference type="ARBA" id="ARBA00023235"/>
    </source>
</evidence>
<dbReference type="InterPro" id="IPR006171">
    <property type="entry name" value="TOPRIM_dom"/>
</dbReference>
<comment type="function">
    <text evidence="13">Control of topological states of DNA by transient breakage and subsequent rejoining of DNA strands. Topoisomerase II makes double-strand breaks.</text>
</comment>
<comment type="cofactor">
    <cofactor evidence="2">
        <name>Ca(2+)</name>
        <dbReference type="ChEBI" id="CHEBI:29108"/>
    </cofactor>
</comment>
<keyword evidence="11 12" id="KW-0413">Isomerase</keyword>
<feature type="region of interest" description="Disordered" evidence="14">
    <location>
        <begin position="1374"/>
        <end position="1505"/>
    </location>
</feature>
<dbReference type="InterPro" id="IPR013759">
    <property type="entry name" value="Topo_IIA_B_C"/>
</dbReference>
<keyword evidence="7 13" id="KW-0067">ATP-binding</keyword>
<dbReference type="GO" id="GO:0003677">
    <property type="term" value="F:DNA binding"/>
    <property type="evidence" value="ECO:0007669"/>
    <property type="project" value="UniProtKB-UniRule"/>
</dbReference>
<evidence type="ECO:0000256" key="10">
    <source>
        <dbReference type="ARBA" id="ARBA00023125"/>
    </source>
</evidence>
<feature type="domain" description="Topo IIA-type catalytic" evidence="16">
    <location>
        <begin position="681"/>
        <end position="1151"/>
    </location>
</feature>
<dbReference type="InterPro" id="IPR002205">
    <property type="entry name" value="Topo_IIA_dom_A"/>
</dbReference>
<dbReference type="InterPro" id="IPR050634">
    <property type="entry name" value="DNA_Topoisomerase_II"/>
</dbReference>
<dbReference type="PANTHER" id="PTHR10169">
    <property type="entry name" value="DNA TOPOISOMERASE/GYRASE"/>
    <property type="match status" value="1"/>
</dbReference>
<dbReference type="Pfam" id="PF02518">
    <property type="entry name" value="HATPase_c"/>
    <property type="match status" value="1"/>
</dbReference>
<keyword evidence="6 13" id="KW-0547">Nucleotide-binding</keyword>
<dbReference type="GO" id="GO:0006265">
    <property type="term" value="P:DNA topological change"/>
    <property type="evidence" value="ECO:0007669"/>
    <property type="project" value="UniProtKB-UniRule"/>
</dbReference>
<comment type="cofactor">
    <cofactor evidence="3">
        <name>Mg(2+)</name>
        <dbReference type="ChEBI" id="CHEBI:18420"/>
    </cofactor>
</comment>
<sequence length="1505" mass="169195">MGKTVEQIYQKKTQHEHILTRPDMYIGTIEPVTDDIWVYDDAENIMKQRKCTWTPGLYKIFDEILVNAADNKVRDPLGQTVIRVWMTEDYVRVYNNGEGIPIQRHREHDLWVPEMIFGHLLTSSNYDDEEAKVTGGRNGFGAKLTNVFSKQFEVETVHSRSRKKFYMKWTNNMLQHDDPIIVPCESADYTMVTFYPDFARFHVDKFSEDILLMMKRRVYDVAGCTDKTLKCFLNDERIACTTFPEYVDLYPTMGEERKAASYSRANDRWELCVRVSNIGPQQVSFVNSIATTRGGTHVKYIMDQIVTKVVEQAKKKKKTDVKSHMIRPHIFLFVNCLIDNPSFDSQTKETLNTVKSKFGSTCDLPNSIVDYIMNSGIVERSVEMANSKIAKEMASKIKSSDRKQIMGIPKLDDANEAGGKHGHRCTLILTEGDSAKTLCTAGLAVKDRDYFGVFPLRGKPLNVREASLKKLAACEEIQCVMKIMGLDIRQKYENTDGLRYGHLMIMSDQDHDGSHIKGLLINFIHCFWPNLLRVPGFLQQFITPIVKARPKGRGGAGKAISFFSMPDYFEWKKAIGDNLSNYQIRYYKGLGTSGAEEGREYFENIDRHRLSFVEQDQSEEDRIVMAFGKDRVEDRKEWITNFKTNVNVNESMDYSVRQVSYRDFVDKELILFSIADCERSIPSAIDGFKPGQRKILFSCFKRNLVNSIKVVQLAGYVSEHSAYHHGEQSLVQTIVGMAQDFVGSNNVPLLRKDGQFGTRLHGGKDHAAGRYIFTRLMQVARAIFHPADDFVVEYKDDDGLSVEPFYYIPVIPMVLVNGTTGIGTGFSTSIPNYNPLEVIRNLERLMRGEEVHKMQPWYFGFTGTMEEKEPGKFISHGRYEVRPDGVVCITELPIGVWTQAYKKFLEDMREKELVVQYREHTTDVTVDFEVFLHPQVLEQWVAQDVVEERLQLKEYVHATNIIAFNKEGQITKYWDAESVLKDFYLVRLDYYAKRKDYLLGELRRLTSKLENMVRFVREVVEGTLVVTKRKKKELLEDLQGRLYLPFPPHAKKKLSSTTVEEEGGEAAPTTQNSEEDVLGMGSAADGGVDDGDAETPEVRRATRNYDYLLGMKLWNLTAEMIARLEAQLARARHDTATMEARTPKDMWMEDLQVLRTKLESFYADREVEIATIQRKKVKKPFDARRLRVPILSDKARCLLQKEAEKHLKANSSGAGRRVGGGDDPMVGEASSTGGSAARPRPKKAAVKRRRKRDSDDDDDSDSDEDWMLDNSDDGDEGESIVGMGDAGAPPVPKQARGCDPRKKPRAAPKRSAASKPGKKAHNSSDDDGGNSCDNHNSGSSKPVRRRLRKEATLSATAAAAAAAATKKAADDFDLDGFGLDALSSASPVSAAPKTTVTAASPSNGSAARARKPNADADDDDLLLLGLGKAKAEASRPTTTANSKRDTAIATAPAKPRPKPAARRRRHISSSDLSDDDGDSTDESAPSSEESSLSSSDLGSDYSFSD</sequence>
<dbReference type="GO" id="GO:0000819">
    <property type="term" value="P:sister chromatid segregation"/>
    <property type="evidence" value="ECO:0007669"/>
    <property type="project" value="TreeGrafter"/>
</dbReference>
<dbReference type="Gene3D" id="3.30.565.10">
    <property type="entry name" value="Histidine kinase-like ATPase, C-terminal domain"/>
    <property type="match status" value="1"/>
</dbReference>
<feature type="compositionally biased region" description="Acidic residues" evidence="14">
    <location>
        <begin position="1255"/>
        <end position="1278"/>
    </location>
</feature>
<dbReference type="FunFam" id="3.40.50.670:FF:000001">
    <property type="entry name" value="DNA topoisomerase 2"/>
    <property type="match status" value="2"/>
</dbReference>
<evidence type="ECO:0000256" key="6">
    <source>
        <dbReference type="ARBA" id="ARBA00022741"/>
    </source>
</evidence>
<comment type="catalytic activity">
    <reaction evidence="1 12 13">
        <text>ATP-dependent breakage, passage and rejoining of double-stranded DNA.</text>
        <dbReference type="EC" id="5.6.2.2"/>
    </reaction>
</comment>
<evidence type="ECO:0000256" key="12">
    <source>
        <dbReference type="PROSITE-ProRule" id="PRU01384"/>
    </source>
</evidence>
<dbReference type="PROSITE" id="PS52040">
    <property type="entry name" value="TOPO_IIA"/>
    <property type="match status" value="1"/>
</dbReference>
<dbReference type="GO" id="GO:0005524">
    <property type="term" value="F:ATP binding"/>
    <property type="evidence" value="ECO:0007669"/>
    <property type="project" value="UniProtKB-UniRule"/>
</dbReference>
<dbReference type="FunFam" id="1.10.268.10:FF:000014">
    <property type="entry name" value="DNA topoisomerase 2"/>
    <property type="match status" value="1"/>
</dbReference>
<dbReference type="InterPro" id="IPR013760">
    <property type="entry name" value="Topo_IIA-like_dom_sf"/>
</dbReference>
<dbReference type="Pfam" id="PF00204">
    <property type="entry name" value="DNA_gyraseB"/>
    <property type="match status" value="1"/>
</dbReference>
<dbReference type="SUPFAM" id="SSF56719">
    <property type="entry name" value="Type II DNA topoisomerase"/>
    <property type="match status" value="1"/>
</dbReference>
<dbReference type="GO" id="GO:0003918">
    <property type="term" value="F:DNA topoisomerase type II (double strand cut, ATP-hydrolyzing) activity"/>
    <property type="evidence" value="ECO:0007669"/>
    <property type="project" value="UniProtKB-UniRule"/>
</dbReference>
<comment type="similarity">
    <text evidence="4 13">Belongs to the type II topoisomerase family.</text>
</comment>
<dbReference type="InterPro" id="IPR013757">
    <property type="entry name" value="Topo_IIA_A_a_sf"/>
</dbReference>
<dbReference type="Pfam" id="PF00521">
    <property type="entry name" value="DNA_topoisoIV"/>
    <property type="match status" value="1"/>
</dbReference>
<dbReference type="FunFam" id="3.30.1360.40:FF:000024">
    <property type="entry name" value="DNA topoisomerase 2"/>
    <property type="match status" value="1"/>
</dbReference>
<feature type="compositionally biased region" description="Basic residues" evidence="14">
    <location>
        <begin position="1455"/>
        <end position="1467"/>
    </location>
</feature>
<reference evidence="17 18" key="1">
    <citation type="submission" date="2024-02" db="EMBL/GenBank/DDBJ databases">
        <title>FIRST GENOME SEQUENCES OF Leishmania (Viannia) shawi, Leishmania (Viannia) lindenbergi AND Leishmania (Viannia) utingensis.</title>
        <authorList>
            <person name="Resadore F."/>
            <person name="Custodio M.G.F."/>
            <person name="Boite M.C."/>
            <person name="Cupolillo E."/>
            <person name="Ferreira G.E.M."/>
        </authorList>
    </citation>
    <scope>NUCLEOTIDE SEQUENCE [LARGE SCALE GENOMIC DNA]</scope>
    <source>
        <strain evidence="17 18">MDAS/BR/1979/M5533</strain>
    </source>
</reference>
<dbReference type="Gene3D" id="3.30.1360.40">
    <property type="match status" value="1"/>
</dbReference>
<keyword evidence="9 12" id="KW-0799">Topoisomerase</keyword>
<dbReference type="GO" id="GO:0005634">
    <property type="term" value="C:nucleus"/>
    <property type="evidence" value="ECO:0007669"/>
    <property type="project" value="TreeGrafter"/>
</dbReference>
<evidence type="ECO:0000256" key="4">
    <source>
        <dbReference type="ARBA" id="ARBA00011080"/>
    </source>
</evidence>
<feature type="region of interest" description="Disordered" evidence="14">
    <location>
        <begin position="1053"/>
        <end position="1097"/>
    </location>
</feature>
<dbReference type="Gene3D" id="3.30.230.10">
    <property type="match status" value="1"/>
</dbReference>
<dbReference type="CDD" id="cd03365">
    <property type="entry name" value="TOPRIM_TopoIIA"/>
    <property type="match status" value="1"/>
</dbReference>
<feature type="compositionally biased region" description="Low complexity" evidence="14">
    <location>
        <begin position="1329"/>
        <end position="1340"/>
    </location>
</feature>
<dbReference type="GO" id="GO:0016301">
    <property type="term" value="F:kinase activity"/>
    <property type="evidence" value="ECO:0007669"/>
    <property type="project" value="UniProtKB-KW"/>
</dbReference>
<dbReference type="InterPro" id="IPR031660">
    <property type="entry name" value="TOPRIM_C"/>
</dbReference>
<protein>
    <recommendedName>
        <fullName evidence="13">DNA topoisomerase 2</fullName>
        <ecNumber evidence="13">5.6.2.2</ecNumber>
    </recommendedName>
</protein>
<dbReference type="InterPro" id="IPR013758">
    <property type="entry name" value="Topo_IIA_A/C_ab"/>
</dbReference>
<dbReference type="EC" id="5.6.2.2" evidence="13"/>
<evidence type="ECO:0000259" key="16">
    <source>
        <dbReference type="PROSITE" id="PS52040"/>
    </source>
</evidence>
<dbReference type="FunFam" id="3.90.199.10:FF:000002">
    <property type="entry name" value="DNA topoisomerase 2"/>
    <property type="match status" value="1"/>
</dbReference>
<evidence type="ECO:0000256" key="2">
    <source>
        <dbReference type="ARBA" id="ARBA00001913"/>
    </source>
</evidence>
<dbReference type="InterPro" id="IPR003594">
    <property type="entry name" value="HATPase_dom"/>
</dbReference>
<feature type="compositionally biased region" description="Polar residues" evidence="14">
    <location>
        <begin position="1394"/>
        <end position="1405"/>
    </location>
</feature>
<keyword evidence="10 12" id="KW-0238">DNA-binding</keyword>
<evidence type="ECO:0000256" key="3">
    <source>
        <dbReference type="ARBA" id="ARBA00001946"/>
    </source>
</evidence>
<keyword evidence="18" id="KW-1185">Reference proteome</keyword>
<feature type="compositionally biased region" description="Acidic residues" evidence="14">
    <location>
        <begin position="1472"/>
        <end position="1481"/>
    </location>
</feature>
<dbReference type="SMART" id="SM00433">
    <property type="entry name" value="TOP2c"/>
    <property type="match status" value="1"/>
</dbReference>
<dbReference type="InterPro" id="IPR018522">
    <property type="entry name" value="TopoIIA_CS"/>
</dbReference>
<dbReference type="Gene3D" id="3.30.1490.30">
    <property type="match status" value="1"/>
</dbReference>
<evidence type="ECO:0000256" key="13">
    <source>
        <dbReference type="RuleBase" id="RU362094"/>
    </source>
</evidence>
<keyword evidence="8" id="KW-0460">Magnesium</keyword>
<dbReference type="PRINTS" id="PR01158">
    <property type="entry name" value="TOPISMRASEII"/>
</dbReference>
<dbReference type="Gene3D" id="1.10.268.10">
    <property type="entry name" value="Topoisomerase, domain 3"/>
    <property type="match status" value="1"/>
</dbReference>
<evidence type="ECO:0000256" key="1">
    <source>
        <dbReference type="ARBA" id="ARBA00000185"/>
    </source>
</evidence>
<gene>
    <name evidence="17" type="ORF">Q4I28_005437</name>
</gene>
<feature type="active site" description="O-(5'-phospho-DNA)-tyrosine intermediate" evidence="12">
    <location>
        <position position="771"/>
    </location>
</feature>
<dbReference type="EMBL" id="JBAMZN010000030">
    <property type="protein sequence ID" value="KAL0522066.1"/>
    <property type="molecule type" value="Genomic_DNA"/>
</dbReference>
<dbReference type="Gene3D" id="3.40.50.670">
    <property type="match status" value="1"/>
</dbReference>
<feature type="compositionally biased region" description="Basic residues" evidence="14">
    <location>
        <begin position="1239"/>
        <end position="1251"/>
    </location>
</feature>